<proteinExistence type="predicted"/>
<dbReference type="AlphaFoldDB" id="A0A9W9KMQ0"/>
<evidence type="ECO:0008006" key="3">
    <source>
        <dbReference type="Google" id="ProtNLM"/>
    </source>
</evidence>
<protein>
    <recommendedName>
        <fullName evidence="3">Cytochrome b-c1 complex subunit 10</fullName>
    </recommendedName>
</protein>
<dbReference type="GO" id="GO:0006122">
    <property type="term" value="P:mitochondrial electron transport, ubiquinol to cytochrome c"/>
    <property type="evidence" value="ECO:0007669"/>
    <property type="project" value="InterPro"/>
</dbReference>
<keyword evidence="2" id="KW-1185">Reference proteome</keyword>
<dbReference type="Pfam" id="PF09796">
    <property type="entry name" value="QCR10"/>
    <property type="match status" value="1"/>
</dbReference>
<dbReference type="EMBL" id="JAPQKI010000001">
    <property type="protein sequence ID" value="KAJ5112469.1"/>
    <property type="molecule type" value="Genomic_DNA"/>
</dbReference>
<dbReference type="GeneID" id="81351997"/>
<reference evidence="1" key="1">
    <citation type="submission" date="2022-11" db="EMBL/GenBank/DDBJ databases">
        <authorList>
            <person name="Petersen C."/>
        </authorList>
    </citation>
    <scope>NUCLEOTIDE SEQUENCE</scope>
    <source>
        <strain evidence="1">IBT 30761</strain>
    </source>
</reference>
<sequence length="146" mass="16210">MVCLHLPRYPEKFRRGIRVLWTWLSSASDQNGAFAPTLRRAAAAAPSSAFASNFATQRAVAGFTLPNAIRAYVYPQSFKDKGLFSTERMLTLDHSGTLAGSFGVFAGAAALFFLGEVPRVRRDILQQFPFLDTYFDRPIAPEDNPF</sequence>
<dbReference type="GO" id="GO:0005739">
    <property type="term" value="C:mitochondrion"/>
    <property type="evidence" value="ECO:0007669"/>
    <property type="project" value="GOC"/>
</dbReference>
<dbReference type="Proteomes" id="UP001149074">
    <property type="component" value="Unassembled WGS sequence"/>
</dbReference>
<dbReference type="OrthoDB" id="2391627at2759"/>
<reference evidence="1" key="2">
    <citation type="journal article" date="2023" name="IMA Fungus">
        <title>Comparative genomic study of the Penicillium genus elucidates a diverse pangenome and 15 lateral gene transfer events.</title>
        <authorList>
            <person name="Petersen C."/>
            <person name="Sorensen T."/>
            <person name="Nielsen M.R."/>
            <person name="Sondergaard T.E."/>
            <person name="Sorensen J.L."/>
            <person name="Fitzpatrick D.A."/>
            <person name="Frisvad J.C."/>
            <person name="Nielsen K.L."/>
        </authorList>
    </citation>
    <scope>NUCLEOTIDE SEQUENCE</scope>
    <source>
        <strain evidence="1">IBT 30761</strain>
    </source>
</reference>
<evidence type="ECO:0000313" key="1">
    <source>
        <dbReference type="EMBL" id="KAJ5112469.1"/>
    </source>
</evidence>
<comment type="caution">
    <text evidence="1">The sequence shown here is derived from an EMBL/GenBank/DDBJ whole genome shotgun (WGS) entry which is preliminary data.</text>
</comment>
<dbReference type="PANTHER" id="PTHR28254">
    <property type="entry name" value="CYTOCHROME B-C1 COMPLEX SUBUNIT 10"/>
    <property type="match status" value="1"/>
</dbReference>
<dbReference type="InterPro" id="IPR019182">
    <property type="entry name" value="Cytochrome_b-c1_su10_fun"/>
</dbReference>
<evidence type="ECO:0000313" key="2">
    <source>
        <dbReference type="Proteomes" id="UP001149074"/>
    </source>
</evidence>
<organism evidence="1 2">
    <name type="scientific">Penicillium argentinense</name>
    <dbReference type="NCBI Taxonomy" id="1131581"/>
    <lineage>
        <taxon>Eukaryota</taxon>
        <taxon>Fungi</taxon>
        <taxon>Dikarya</taxon>
        <taxon>Ascomycota</taxon>
        <taxon>Pezizomycotina</taxon>
        <taxon>Eurotiomycetes</taxon>
        <taxon>Eurotiomycetidae</taxon>
        <taxon>Eurotiales</taxon>
        <taxon>Aspergillaceae</taxon>
        <taxon>Penicillium</taxon>
    </lineage>
</organism>
<dbReference type="RefSeq" id="XP_056480242.1">
    <property type="nucleotide sequence ID" value="XM_056613018.1"/>
</dbReference>
<name>A0A9W9KMQ0_9EURO</name>
<accession>A0A9W9KMQ0</accession>
<gene>
    <name evidence="1" type="ORF">N7532_000514</name>
</gene>
<dbReference type="PANTHER" id="PTHR28254:SF1">
    <property type="entry name" value="CYTOCHROME B-C1 COMPLEX SUBUNIT 10, MITOCHONDRIAL"/>
    <property type="match status" value="1"/>
</dbReference>